<dbReference type="RefSeq" id="WP_136010971.1">
    <property type="nucleotide sequence ID" value="NZ_SRYZ01000043.1"/>
</dbReference>
<organism evidence="1 2">
    <name type="scientific">Bacteroides muris</name>
    <name type="common">ex Afrizal et al. 2022</name>
    <dbReference type="NCBI Taxonomy" id="2516960"/>
    <lineage>
        <taxon>Bacteria</taxon>
        <taxon>Pseudomonadati</taxon>
        <taxon>Bacteroidota</taxon>
        <taxon>Bacteroidia</taxon>
        <taxon>Bacteroidales</taxon>
        <taxon>Bacteroidaceae</taxon>
        <taxon>Bacteroides</taxon>
    </lineage>
</organism>
<evidence type="ECO:0000313" key="2">
    <source>
        <dbReference type="Proteomes" id="UP000310532"/>
    </source>
</evidence>
<dbReference type="EMBL" id="SRYZ01000043">
    <property type="protein sequence ID" value="TGY01570.1"/>
    <property type="molecule type" value="Genomic_DNA"/>
</dbReference>
<keyword evidence="2" id="KW-1185">Reference proteome</keyword>
<reference evidence="1 2" key="1">
    <citation type="submission" date="2019-04" db="EMBL/GenBank/DDBJ databases">
        <title>Microbes associate with the intestines of laboratory mice.</title>
        <authorList>
            <person name="Navarre W."/>
            <person name="Wong E."/>
            <person name="Huang K."/>
            <person name="Tropini C."/>
            <person name="Ng K."/>
            <person name="Yu B."/>
        </authorList>
    </citation>
    <scope>NUCLEOTIDE SEQUENCE [LARGE SCALE GENOMIC DNA]</scope>
    <source>
        <strain evidence="1 2">NM69_E16B</strain>
    </source>
</reference>
<proteinExistence type="predicted"/>
<evidence type="ECO:0000313" key="1">
    <source>
        <dbReference type="EMBL" id="TGY01570.1"/>
    </source>
</evidence>
<comment type="caution">
    <text evidence="1">The sequence shown here is derived from an EMBL/GenBank/DDBJ whole genome shotgun (WGS) entry which is preliminary data.</text>
</comment>
<dbReference type="AlphaFoldDB" id="A0A4V3RAM8"/>
<dbReference type="Proteomes" id="UP000310532">
    <property type="component" value="Unassembled WGS sequence"/>
</dbReference>
<sequence>MVGVDFDFSDVEDFFDEGEWEVEKKMIDVGAEAVKYAEENGDYQDHTLTLRTSNDYDVDKDGLTLKNEAEYASFVESKGYDVLSSAALYAEKRLKEEFEK</sequence>
<protein>
    <submittedName>
        <fullName evidence="1">Uncharacterized protein</fullName>
    </submittedName>
</protein>
<accession>A0A4V3RAM8</accession>
<name>A0A4V3RAM8_9BACE</name>
<gene>
    <name evidence="1" type="ORF">E5355_14930</name>
</gene>